<feature type="compositionally biased region" description="Basic and acidic residues" evidence="1">
    <location>
        <begin position="242"/>
        <end position="259"/>
    </location>
</feature>
<feature type="compositionally biased region" description="Low complexity" evidence="1">
    <location>
        <begin position="168"/>
        <end position="178"/>
    </location>
</feature>
<dbReference type="EMBL" id="LT853696">
    <property type="protein sequence ID" value="SMQ50467.1"/>
    <property type="molecule type" value="Genomic_DNA"/>
</dbReference>
<dbReference type="AlphaFoldDB" id="A0A1X7RU27"/>
<feature type="compositionally biased region" description="Low complexity" evidence="1">
    <location>
        <begin position="127"/>
        <end position="158"/>
    </location>
</feature>
<proteinExistence type="predicted"/>
<dbReference type="Proteomes" id="UP000215127">
    <property type="component" value="Chromosome 5"/>
</dbReference>
<feature type="compositionally biased region" description="Polar residues" evidence="1">
    <location>
        <begin position="1"/>
        <end position="12"/>
    </location>
</feature>
<keyword evidence="3" id="KW-1185">Reference proteome</keyword>
<feature type="region of interest" description="Disordered" evidence="1">
    <location>
        <begin position="1"/>
        <end position="187"/>
    </location>
</feature>
<gene>
    <name evidence="2" type="ORF">ZT3D7_G5620</name>
</gene>
<name>A0A1X7RU27_ZYMT9</name>
<accession>A0A1X7RU27</accession>
<evidence type="ECO:0000313" key="3">
    <source>
        <dbReference type="Proteomes" id="UP000215127"/>
    </source>
</evidence>
<feature type="region of interest" description="Disordered" evidence="1">
    <location>
        <begin position="340"/>
        <end position="372"/>
    </location>
</feature>
<feature type="region of interest" description="Disordered" evidence="1">
    <location>
        <begin position="389"/>
        <end position="412"/>
    </location>
</feature>
<organism evidence="2 3">
    <name type="scientific">Zymoseptoria tritici (strain ST99CH_3D7)</name>
    <dbReference type="NCBI Taxonomy" id="1276538"/>
    <lineage>
        <taxon>Eukaryota</taxon>
        <taxon>Fungi</taxon>
        <taxon>Dikarya</taxon>
        <taxon>Ascomycota</taxon>
        <taxon>Pezizomycotina</taxon>
        <taxon>Dothideomycetes</taxon>
        <taxon>Dothideomycetidae</taxon>
        <taxon>Mycosphaerellales</taxon>
        <taxon>Mycosphaerellaceae</taxon>
        <taxon>Zymoseptoria</taxon>
    </lineage>
</organism>
<evidence type="ECO:0000313" key="2">
    <source>
        <dbReference type="EMBL" id="SMQ50467.1"/>
    </source>
</evidence>
<feature type="region of interest" description="Disordered" evidence="1">
    <location>
        <begin position="229"/>
        <end position="316"/>
    </location>
</feature>
<feature type="compositionally biased region" description="Basic and acidic residues" evidence="1">
    <location>
        <begin position="47"/>
        <end position="58"/>
    </location>
</feature>
<protein>
    <submittedName>
        <fullName evidence="2">Uncharacterized protein</fullName>
    </submittedName>
</protein>
<reference evidence="2 3" key="1">
    <citation type="submission" date="2016-06" db="EMBL/GenBank/DDBJ databases">
        <authorList>
            <person name="Kjaerup R.B."/>
            <person name="Dalgaard T.S."/>
            <person name="Juul-Madsen H.R."/>
        </authorList>
    </citation>
    <scope>NUCLEOTIDE SEQUENCE [LARGE SCALE GENOMIC DNA]</scope>
</reference>
<feature type="compositionally biased region" description="Basic and acidic residues" evidence="1">
    <location>
        <begin position="357"/>
        <end position="368"/>
    </location>
</feature>
<feature type="compositionally biased region" description="Polar residues" evidence="1">
    <location>
        <begin position="70"/>
        <end position="109"/>
    </location>
</feature>
<feature type="compositionally biased region" description="Polar residues" evidence="1">
    <location>
        <begin position="279"/>
        <end position="292"/>
    </location>
</feature>
<sequence>MATIHDPQTSASRRQRSKPATATATTHSALHFHMSFEAGHGPSPLRNEIKEPSNDRAARPTRTTKRTQRSAPQQSSSVNNSDILSQEASPTPSDKVNNALGTTVPQLQTVVKKHAASDRSTSPDPPTFLDFSLSTTSFSLPSNPSDPYTTSPTSSTTPDRTLSHLSPSARALQLSLRQQARREQEQQSLYLESSLRHQLPISDPRHHIPGLDIHQRRHAALVRKAMMSRAEEWEREEEEEGEGRRRGEMKRSTIEERRAGVLARRAADQVNPTSPPASMRNSLGSLTSSTFRSPRRNSGLKKPSGEPLSEWDLGCGEVEKGEVDETSVWVEQLSRSLADCGVEGGIGGREGSVGEGEGEKKDYGHESDGGESMGMSLEEALAEAMEDVSGAVGGEPGGEAEVVSTKKDDGKEVEEWVEVDEEDLDGEWEEVEGK</sequence>
<evidence type="ECO:0000256" key="1">
    <source>
        <dbReference type="SAM" id="MobiDB-lite"/>
    </source>
</evidence>
<feature type="compositionally biased region" description="Gly residues" evidence="1">
    <location>
        <begin position="342"/>
        <end position="355"/>
    </location>
</feature>